<dbReference type="NCBIfam" id="TIGR01133">
    <property type="entry name" value="murG"/>
    <property type="match status" value="1"/>
</dbReference>
<dbReference type="GO" id="GO:0005886">
    <property type="term" value="C:plasma membrane"/>
    <property type="evidence" value="ECO:0007669"/>
    <property type="project" value="UniProtKB-SubCell"/>
</dbReference>
<dbReference type="SUPFAM" id="SSF53756">
    <property type="entry name" value="UDP-Glycosyltransferase/glycogen phosphorylase"/>
    <property type="match status" value="1"/>
</dbReference>
<evidence type="ECO:0000256" key="9">
    <source>
        <dbReference type="ARBA" id="ARBA00023316"/>
    </source>
</evidence>
<proteinExistence type="inferred from homology"/>
<keyword evidence="6 10" id="KW-0573">Peptidoglycan synthesis</keyword>
<dbReference type="CAZy" id="GT28">
    <property type="family name" value="Glycosyltransferase Family 28"/>
</dbReference>
<keyword evidence="3 10" id="KW-0328">Glycosyltransferase</keyword>
<dbReference type="InterPro" id="IPR004276">
    <property type="entry name" value="GlycoTrans_28_N"/>
</dbReference>
<comment type="caution">
    <text evidence="10">Lacks conserved residue(s) required for the propagation of feature annotation.</text>
</comment>
<evidence type="ECO:0000313" key="13">
    <source>
        <dbReference type="EMBL" id="ADK80832.1"/>
    </source>
</evidence>
<reference evidence="13 14" key="1">
    <citation type="journal article" date="2010" name="Stand. Genomic Sci.">
        <title>Complete genome sequence of Spirochaeta smaragdinae type strain (SEBR 4228).</title>
        <authorList>
            <person name="Mavromatis K."/>
            <person name="Yasawong M."/>
            <person name="Chertkov O."/>
            <person name="Lapidus A."/>
            <person name="Lucas S."/>
            <person name="Nolan M."/>
            <person name="Del Rio T.G."/>
            <person name="Tice H."/>
            <person name="Cheng J.F."/>
            <person name="Pitluck S."/>
            <person name="Liolios K."/>
            <person name="Ivanova N."/>
            <person name="Tapia R."/>
            <person name="Han C."/>
            <person name="Bruce D."/>
            <person name="Goodwin L."/>
            <person name="Pati A."/>
            <person name="Chen A."/>
            <person name="Palaniappan K."/>
            <person name="Land M."/>
            <person name="Hauser L."/>
            <person name="Chang Y.J."/>
            <person name="Jeffries C.D."/>
            <person name="Detter J.C."/>
            <person name="Rohde M."/>
            <person name="Brambilla E."/>
            <person name="Spring S."/>
            <person name="Goker M."/>
            <person name="Sikorski J."/>
            <person name="Woyke T."/>
            <person name="Bristow J."/>
            <person name="Eisen J.A."/>
            <person name="Markowitz V."/>
            <person name="Hugenholtz P."/>
            <person name="Klenk H.P."/>
            <person name="Kyrpides N.C."/>
        </authorList>
    </citation>
    <scope>NUCLEOTIDE SEQUENCE [LARGE SCALE GENOMIC DNA]</scope>
    <source>
        <strain evidence="14">DSM 11293 / JCM 15392 / SEBR 4228</strain>
    </source>
</reference>
<gene>
    <name evidence="10" type="primary">murG</name>
    <name evidence="13" type="ordered locus">Spirs_1705</name>
</gene>
<evidence type="ECO:0000256" key="8">
    <source>
        <dbReference type="ARBA" id="ARBA00023306"/>
    </source>
</evidence>
<evidence type="ECO:0000256" key="1">
    <source>
        <dbReference type="ARBA" id="ARBA00022475"/>
    </source>
</evidence>
<feature type="binding site" evidence="10">
    <location>
        <position position="177"/>
    </location>
    <ligand>
        <name>UDP-N-acetyl-alpha-D-glucosamine</name>
        <dbReference type="ChEBI" id="CHEBI:57705"/>
    </ligand>
</feature>
<keyword evidence="14" id="KW-1185">Reference proteome</keyword>
<dbReference type="Pfam" id="PF03033">
    <property type="entry name" value="Glyco_transf_28"/>
    <property type="match status" value="1"/>
</dbReference>
<dbReference type="CDD" id="cd03785">
    <property type="entry name" value="GT28_MurG"/>
    <property type="match status" value="1"/>
</dbReference>
<keyword evidence="10" id="KW-0997">Cell inner membrane</keyword>
<feature type="domain" description="Glycosyl transferase family 28 C-terminal" evidence="12">
    <location>
        <begin position="201"/>
        <end position="361"/>
    </location>
</feature>
<dbReference type="HOGENOM" id="CLU_037404_0_0_12"/>
<evidence type="ECO:0000256" key="5">
    <source>
        <dbReference type="ARBA" id="ARBA00022960"/>
    </source>
</evidence>
<feature type="binding site" evidence="10">
    <location>
        <begin position="19"/>
        <end position="21"/>
    </location>
    <ligand>
        <name>UDP-N-acetyl-alpha-D-glucosamine</name>
        <dbReference type="ChEBI" id="CHEBI:57705"/>
    </ligand>
</feature>
<dbReference type="GO" id="GO:0050511">
    <property type="term" value="F:undecaprenyldiphospho-muramoylpentapeptide beta-N-acetylglucosaminyltransferase activity"/>
    <property type="evidence" value="ECO:0007669"/>
    <property type="project" value="UniProtKB-UniRule"/>
</dbReference>
<keyword evidence="7 10" id="KW-0472">Membrane</keyword>
<dbReference type="UniPathway" id="UPA00219"/>
<feature type="domain" description="Glycosyltransferase family 28 N-terminal" evidence="11">
    <location>
        <begin position="12"/>
        <end position="149"/>
    </location>
</feature>
<dbReference type="PANTHER" id="PTHR21015:SF27">
    <property type="entry name" value="UDP-N-ACETYLGLUCOSAMINE--N-ACETYLMURAMYL-(PENTAPEPTIDE) PYROPHOSPHORYL-UNDECAPRENOL N-ACETYLGLUCOSAMINE TRANSFERASE"/>
    <property type="match status" value="1"/>
</dbReference>
<keyword evidence="4 10" id="KW-0808">Transferase</keyword>
<comment type="catalytic activity">
    <reaction evidence="10">
        <text>di-trans,octa-cis-undecaprenyl diphospho-N-acetyl-alpha-D-muramoyl-L-alanyl-D-glutamyl-meso-2,6-diaminopimeloyl-D-alanyl-D-alanine + UDP-N-acetyl-alpha-D-glucosamine = di-trans,octa-cis-undecaprenyl diphospho-[N-acetyl-alpha-D-glucosaminyl-(1-&gt;4)]-N-acetyl-alpha-D-muramoyl-L-alanyl-D-glutamyl-meso-2,6-diaminopimeloyl-D-alanyl-D-alanine + UDP + H(+)</text>
        <dbReference type="Rhea" id="RHEA:31227"/>
        <dbReference type="ChEBI" id="CHEBI:15378"/>
        <dbReference type="ChEBI" id="CHEBI:57705"/>
        <dbReference type="ChEBI" id="CHEBI:58223"/>
        <dbReference type="ChEBI" id="CHEBI:61387"/>
        <dbReference type="ChEBI" id="CHEBI:61388"/>
        <dbReference type="EC" id="2.4.1.227"/>
    </reaction>
</comment>
<keyword evidence="9 10" id="KW-0961">Cell wall biogenesis/degradation</keyword>
<evidence type="ECO:0000256" key="10">
    <source>
        <dbReference type="HAMAP-Rule" id="MF_00033"/>
    </source>
</evidence>
<comment type="similarity">
    <text evidence="10">Belongs to the glycosyltransferase 28 family. MurG subfamily.</text>
</comment>
<comment type="pathway">
    <text evidence="10">Cell wall biogenesis; peptidoglycan biosynthesis.</text>
</comment>
<dbReference type="eggNOG" id="COG0707">
    <property type="taxonomic scope" value="Bacteria"/>
</dbReference>
<dbReference type="Proteomes" id="UP000002318">
    <property type="component" value="Chromosome"/>
</dbReference>
<feature type="binding site" evidence="10">
    <location>
        <position position="300"/>
    </location>
    <ligand>
        <name>UDP-N-acetyl-alpha-D-glucosamine</name>
        <dbReference type="ChEBI" id="CHEBI:57705"/>
    </ligand>
</feature>
<evidence type="ECO:0000256" key="4">
    <source>
        <dbReference type="ARBA" id="ARBA00022679"/>
    </source>
</evidence>
<dbReference type="GO" id="GO:0051991">
    <property type="term" value="F:UDP-N-acetyl-D-glucosamine:N-acetylmuramoyl-L-alanyl-D-glutamyl-meso-2,6-diaminopimelyl-D-alanyl-D-alanine-diphosphoundecaprenol 4-beta-N-acetylglucosaminlytransferase activity"/>
    <property type="evidence" value="ECO:0007669"/>
    <property type="project" value="RHEA"/>
</dbReference>
<dbReference type="EMBL" id="CP002116">
    <property type="protein sequence ID" value="ADK80832.1"/>
    <property type="molecule type" value="Genomic_DNA"/>
</dbReference>
<dbReference type="GO" id="GO:0005975">
    <property type="term" value="P:carbohydrate metabolic process"/>
    <property type="evidence" value="ECO:0007669"/>
    <property type="project" value="InterPro"/>
</dbReference>
<dbReference type="GO" id="GO:0071555">
    <property type="term" value="P:cell wall organization"/>
    <property type="evidence" value="ECO:0007669"/>
    <property type="project" value="UniProtKB-KW"/>
</dbReference>
<dbReference type="KEGG" id="ssm:Spirs_1705"/>
<dbReference type="Gene3D" id="3.40.50.2000">
    <property type="entry name" value="Glycogen Phosphorylase B"/>
    <property type="match status" value="2"/>
</dbReference>
<dbReference type="PANTHER" id="PTHR21015">
    <property type="entry name" value="UDP-N-ACETYLGLUCOSAMINE--N-ACETYLMURAMYL-(PENTAPEPTIDE) PYROPHOSPHORYL-UNDECAPRENOL N-ACETYLGLUCOSAMINE TRANSFERASE 1"/>
    <property type="match status" value="1"/>
</dbReference>
<dbReference type="InterPro" id="IPR007235">
    <property type="entry name" value="Glyco_trans_28_C"/>
</dbReference>
<comment type="subcellular location">
    <subcellularLocation>
        <location evidence="10">Cell inner membrane</location>
        <topology evidence="10">Peripheral membrane protein</topology>
        <orientation evidence="10">Cytoplasmic side</orientation>
    </subcellularLocation>
</comment>
<evidence type="ECO:0000259" key="12">
    <source>
        <dbReference type="Pfam" id="PF04101"/>
    </source>
</evidence>
<keyword evidence="1 10" id="KW-1003">Cell membrane</keyword>
<evidence type="ECO:0000256" key="3">
    <source>
        <dbReference type="ARBA" id="ARBA00022676"/>
    </source>
</evidence>
<keyword evidence="5 10" id="KW-0133">Cell shape</keyword>
<evidence type="ECO:0000256" key="2">
    <source>
        <dbReference type="ARBA" id="ARBA00022618"/>
    </source>
</evidence>
<dbReference type="OrthoDB" id="9808936at2"/>
<evidence type="ECO:0000256" key="6">
    <source>
        <dbReference type="ARBA" id="ARBA00022984"/>
    </source>
</evidence>
<organism evidence="13 14">
    <name type="scientific">Sediminispirochaeta smaragdinae (strain DSM 11293 / JCM 15392 / SEBR 4228)</name>
    <name type="common">Spirochaeta smaragdinae</name>
    <dbReference type="NCBI Taxonomy" id="573413"/>
    <lineage>
        <taxon>Bacteria</taxon>
        <taxon>Pseudomonadati</taxon>
        <taxon>Spirochaetota</taxon>
        <taxon>Spirochaetia</taxon>
        <taxon>Spirochaetales</taxon>
        <taxon>Spirochaetaceae</taxon>
        <taxon>Sediminispirochaeta</taxon>
    </lineage>
</organism>
<dbReference type="GO" id="GO:0009252">
    <property type="term" value="P:peptidoglycan biosynthetic process"/>
    <property type="evidence" value="ECO:0007669"/>
    <property type="project" value="UniProtKB-UniRule"/>
</dbReference>
<dbReference type="GO" id="GO:0051301">
    <property type="term" value="P:cell division"/>
    <property type="evidence" value="ECO:0007669"/>
    <property type="project" value="UniProtKB-KW"/>
</dbReference>
<accession>E1R667</accession>
<comment type="function">
    <text evidence="10">Cell wall formation. Catalyzes the transfer of a GlcNAc subunit on undecaprenyl-pyrophosphoryl-MurNAc-pentapeptide (lipid intermediate I) to form undecaprenyl-pyrophosphoryl-MurNAc-(pentapeptide)GlcNAc (lipid intermediate II).</text>
</comment>
<dbReference type="HAMAP" id="MF_00033">
    <property type="entry name" value="MurG"/>
    <property type="match status" value="1"/>
</dbReference>
<evidence type="ECO:0000259" key="11">
    <source>
        <dbReference type="Pfam" id="PF03033"/>
    </source>
</evidence>
<evidence type="ECO:0000256" key="7">
    <source>
        <dbReference type="ARBA" id="ARBA00023136"/>
    </source>
</evidence>
<name>E1R667_SEDSS</name>
<dbReference type="EC" id="2.4.1.227" evidence="10"/>
<sequence>MVLFMDEKRRIIAFTGGGTGGHVFPAFAVWEALKEADRESRLNYLWIGSRDGMEKQLVRTRGIDYAEIPSGKFRRYFSLKNLTDLFRIAAGFICSLRILKNRKVSILFSKGGFVSVPPVIAAHILGIPVISHESDLDPGLATRINSRFSDLLCLAYEKTAKAFPSKRNIVVTGNPVRKEILGGDRETGRRLYNIPEGKPLLLVLGGSLGALQVNELVAGSLDGLLDRFFVVHQMGEKLYQSSNRKGYVTVPFLRDELPHLLAAADLVLCRSGAGTLWENGVTASPAILVPLGMGASRGDQVRNAEFFSEAKAALILKGKDGGEPDPSDLLEAAFSLIDDTAQLRSMAASASALCNKDAAETIARLLLSQLEKA</sequence>
<dbReference type="STRING" id="573413.Spirs_1705"/>
<keyword evidence="8 10" id="KW-0131">Cell cycle</keyword>
<dbReference type="Pfam" id="PF04101">
    <property type="entry name" value="Glyco_tran_28_C"/>
    <property type="match status" value="1"/>
</dbReference>
<dbReference type="AlphaFoldDB" id="E1R667"/>
<dbReference type="GO" id="GO:0008360">
    <property type="term" value="P:regulation of cell shape"/>
    <property type="evidence" value="ECO:0007669"/>
    <property type="project" value="UniProtKB-KW"/>
</dbReference>
<feature type="binding site" evidence="10">
    <location>
        <position position="207"/>
    </location>
    <ligand>
        <name>UDP-N-acetyl-alpha-D-glucosamine</name>
        <dbReference type="ChEBI" id="CHEBI:57705"/>
    </ligand>
</feature>
<protein>
    <recommendedName>
        <fullName evidence="10">UDP-N-acetylglucosamine--N-acetylmuramyl-(pentapeptide) pyrophosphoryl-undecaprenol N-acetylglucosamine transferase</fullName>
        <ecNumber evidence="10">2.4.1.227</ecNumber>
    </recommendedName>
    <alternativeName>
        <fullName evidence="10">Undecaprenyl-PP-MurNAc-pentapeptide-UDPGlcNAc GlcNAc transferase</fullName>
    </alternativeName>
</protein>
<dbReference type="InterPro" id="IPR006009">
    <property type="entry name" value="GlcNAc_MurG"/>
</dbReference>
<evidence type="ECO:0000313" key="14">
    <source>
        <dbReference type="Proteomes" id="UP000002318"/>
    </source>
</evidence>
<keyword evidence="2 10" id="KW-0132">Cell division</keyword>